<reference evidence="12" key="1">
    <citation type="submission" date="2009-05" db="EMBL/GenBank/DDBJ databases">
        <title>Complete sequence of chromosome of Thauera sp. MZ1T.</title>
        <authorList>
            <consortium name="US DOE Joint Genome Institute"/>
            <person name="Lucas S."/>
            <person name="Copeland A."/>
            <person name="Lapidus A."/>
            <person name="Glavina del Rio T."/>
            <person name="Dalin E."/>
            <person name="Tice H."/>
            <person name="Bruce D."/>
            <person name="Goodwin L."/>
            <person name="Pitluck S."/>
            <person name="Sims D."/>
            <person name="Brettin T."/>
            <person name="Detter J.C."/>
            <person name="Han C."/>
            <person name="Larimer F."/>
            <person name="Land M."/>
            <person name="Hauser L."/>
            <person name="Kyrpides N."/>
            <person name="Mikhailova N."/>
            <person name="Sayler G.S."/>
        </authorList>
    </citation>
    <scope>NUCLEOTIDE SEQUENCE [LARGE SCALE GENOMIC DNA]</scope>
    <source>
        <strain evidence="12">MZ1T</strain>
    </source>
</reference>
<dbReference type="Proteomes" id="UP000321192">
    <property type="component" value="Unassembled WGS sequence"/>
</dbReference>
<evidence type="ECO:0000313" key="13">
    <source>
        <dbReference type="Proteomes" id="UP000321192"/>
    </source>
</evidence>
<evidence type="ECO:0000256" key="2">
    <source>
        <dbReference type="ARBA" id="ARBA00005417"/>
    </source>
</evidence>
<dbReference type="AlphaFoldDB" id="C4KDP2"/>
<keyword evidence="8" id="KW-0029">Amino-acid transport</keyword>
<dbReference type="PROSITE" id="PS00211">
    <property type="entry name" value="ABC_TRANSPORTER_1"/>
    <property type="match status" value="1"/>
</dbReference>
<keyword evidence="4" id="KW-0472">Membrane</keyword>
<sequence>MIVFEDVAKRYAGGYTALAGVSFEIRHGELVVLSGHSGAGKSTLFKLIPVIERPTAGRVLINGQDVSHLPRTAIPYLRRNLGLVLQESRLLFDRNVYDNVMLPLVITGHPAADAAKRVAAALERVGLDGRGKEMPAGLSGGEQQRVAIARAIVNRPSILIADEPTAHLDPAYAADIAALFRSFNQAGVTVLVSTHDASLFAASRPRRLVLAKGQLVEDSRPGGRPAQEEVAA</sequence>
<dbReference type="Proteomes" id="UP000002186">
    <property type="component" value="Chromosome"/>
</dbReference>
<dbReference type="PANTHER" id="PTHR24220:SF470">
    <property type="entry name" value="CELL DIVISION ATP-BINDING PROTEIN FTSE"/>
    <property type="match status" value="1"/>
</dbReference>
<protein>
    <recommendedName>
        <fullName evidence="3">Cell division ATP-binding protein FtsE</fullName>
    </recommendedName>
</protein>
<dbReference type="RefSeq" id="WP_004299311.1">
    <property type="nucleotide sequence ID" value="NC_011662.2"/>
</dbReference>
<keyword evidence="8" id="KW-0813">Transport</keyword>
<gene>
    <name evidence="10" type="ordered locus">Tmz1t_3615</name>
    <name evidence="11" type="ORF">E6Q80_14670</name>
</gene>
<dbReference type="Gene3D" id="3.40.50.300">
    <property type="entry name" value="P-loop containing nucleotide triphosphate hydrolases"/>
    <property type="match status" value="1"/>
</dbReference>
<evidence type="ECO:0000256" key="7">
    <source>
        <dbReference type="ARBA" id="ARBA00022967"/>
    </source>
</evidence>
<dbReference type="GO" id="GO:0022857">
    <property type="term" value="F:transmembrane transporter activity"/>
    <property type="evidence" value="ECO:0007669"/>
    <property type="project" value="TreeGrafter"/>
</dbReference>
<dbReference type="GO" id="GO:0016887">
    <property type="term" value="F:ATP hydrolysis activity"/>
    <property type="evidence" value="ECO:0007669"/>
    <property type="project" value="InterPro"/>
</dbReference>
<dbReference type="HOGENOM" id="CLU_000604_1_22_4"/>
<evidence type="ECO:0000256" key="1">
    <source>
        <dbReference type="ARBA" id="ARBA00002579"/>
    </source>
</evidence>
<dbReference type="InterPro" id="IPR003439">
    <property type="entry name" value="ABC_transporter-like_ATP-bd"/>
</dbReference>
<dbReference type="SUPFAM" id="SSF52540">
    <property type="entry name" value="P-loop containing nucleoside triphosphate hydrolases"/>
    <property type="match status" value="1"/>
</dbReference>
<reference evidence="11 13" key="3">
    <citation type="submission" date="2018-09" db="EMBL/GenBank/DDBJ databases">
        <title>Metagenome Assembled Genomes from an Advanced Water Purification Facility.</title>
        <authorList>
            <person name="Stamps B.W."/>
            <person name="Spear J.R."/>
        </authorList>
    </citation>
    <scope>NUCLEOTIDE SEQUENCE [LARGE SCALE GENOMIC DNA]</scope>
    <source>
        <strain evidence="11">Bin_27_1</strain>
    </source>
</reference>
<dbReference type="OrthoDB" id="581709at2"/>
<evidence type="ECO:0000256" key="6">
    <source>
        <dbReference type="ARBA" id="ARBA00022840"/>
    </source>
</evidence>
<keyword evidence="5" id="KW-0547">Nucleotide-binding</keyword>
<dbReference type="Pfam" id="PF00005">
    <property type="entry name" value="ABC_tran"/>
    <property type="match status" value="1"/>
</dbReference>
<feature type="domain" description="ABC transporter" evidence="9">
    <location>
        <begin position="2"/>
        <end position="230"/>
    </location>
</feature>
<evidence type="ECO:0000256" key="3">
    <source>
        <dbReference type="ARBA" id="ARBA00020019"/>
    </source>
</evidence>
<evidence type="ECO:0000256" key="4">
    <source>
        <dbReference type="ARBA" id="ARBA00022475"/>
    </source>
</evidence>
<dbReference type="eggNOG" id="COG2884">
    <property type="taxonomic scope" value="Bacteria"/>
</dbReference>
<evidence type="ECO:0000256" key="5">
    <source>
        <dbReference type="ARBA" id="ARBA00022741"/>
    </source>
</evidence>
<dbReference type="PANTHER" id="PTHR24220">
    <property type="entry name" value="IMPORT ATP-BINDING PROTEIN"/>
    <property type="match status" value="1"/>
</dbReference>
<dbReference type="EMBL" id="CP001281">
    <property type="protein sequence ID" value="ACR02208.1"/>
    <property type="molecule type" value="Genomic_DNA"/>
</dbReference>
<dbReference type="InterPro" id="IPR015854">
    <property type="entry name" value="ABC_transpr_LolD-like"/>
</dbReference>
<dbReference type="FunFam" id="3.40.50.300:FF:000056">
    <property type="entry name" value="Cell division ATP-binding protein FtsE"/>
    <property type="match status" value="1"/>
</dbReference>
<dbReference type="EMBL" id="SSFD01000232">
    <property type="protein sequence ID" value="TXH82786.1"/>
    <property type="molecule type" value="Genomic_DNA"/>
</dbReference>
<proteinExistence type="inferred from homology"/>
<comment type="similarity">
    <text evidence="2">Belongs to the ABC transporter superfamily.</text>
</comment>
<dbReference type="InterPro" id="IPR027417">
    <property type="entry name" value="P-loop_NTPase"/>
</dbReference>
<dbReference type="GO" id="GO:0005886">
    <property type="term" value="C:plasma membrane"/>
    <property type="evidence" value="ECO:0007669"/>
    <property type="project" value="UniProtKB-ARBA"/>
</dbReference>
<keyword evidence="4" id="KW-1003">Cell membrane</keyword>
<dbReference type="PROSITE" id="PS50893">
    <property type="entry name" value="ABC_TRANSPORTER_2"/>
    <property type="match status" value="1"/>
</dbReference>
<dbReference type="InterPro" id="IPR017871">
    <property type="entry name" value="ABC_transporter-like_CS"/>
</dbReference>
<dbReference type="GO" id="GO:0006865">
    <property type="term" value="P:amino acid transport"/>
    <property type="evidence" value="ECO:0007669"/>
    <property type="project" value="UniProtKB-KW"/>
</dbReference>
<comment type="function">
    <text evidence="1">Part of the ABC transporter FtsEX involved in cellular division. Important for assembly or stability of the septal ring.</text>
</comment>
<organism evidence="10 12">
    <name type="scientific">Thauera aminoaromatica</name>
    <dbReference type="NCBI Taxonomy" id="164330"/>
    <lineage>
        <taxon>Bacteria</taxon>
        <taxon>Pseudomonadati</taxon>
        <taxon>Pseudomonadota</taxon>
        <taxon>Betaproteobacteria</taxon>
        <taxon>Rhodocyclales</taxon>
        <taxon>Zoogloeaceae</taxon>
        <taxon>Thauera</taxon>
    </lineage>
</organism>
<dbReference type="KEGG" id="tmz:Tmz1t_3615"/>
<keyword evidence="12" id="KW-1185">Reference proteome</keyword>
<dbReference type="InterPro" id="IPR003593">
    <property type="entry name" value="AAA+_ATPase"/>
</dbReference>
<name>C4KDP2_THASP</name>
<evidence type="ECO:0000313" key="10">
    <source>
        <dbReference type="EMBL" id="ACR02208.1"/>
    </source>
</evidence>
<evidence type="ECO:0000313" key="11">
    <source>
        <dbReference type="EMBL" id="TXH82786.1"/>
    </source>
</evidence>
<accession>A0A5C7SIK8</accession>
<evidence type="ECO:0000313" key="12">
    <source>
        <dbReference type="Proteomes" id="UP000002186"/>
    </source>
</evidence>
<dbReference type="SMART" id="SM00382">
    <property type="entry name" value="AAA"/>
    <property type="match status" value="1"/>
</dbReference>
<keyword evidence="6 11" id="KW-0067">ATP-binding</keyword>
<dbReference type="GO" id="GO:0005524">
    <property type="term" value="F:ATP binding"/>
    <property type="evidence" value="ECO:0007669"/>
    <property type="project" value="UniProtKB-KW"/>
</dbReference>
<evidence type="ECO:0000259" key="9">
    <source>
        <dbReference type="PROSITE" id="PS50893"/>
    </source>
</evidence>
<reference evidence="10 12" key="2">
    <citation type="journal article" date="2012" name="Stand. Genomic Sci.">
        <title>Complete genome sequence of Thauera aminoaromatica strain MZ1T.</title>
        <authorList>
            <person name="Jiang K."/>
            <person name="Sanseverino J."/>
            <person name="Chauhan A."/>
            <person name="Lucas S."/>
            <person name="Copeland A."/>
            <person name="Lapidus A."/>
            <person name="Del Rio T.G."/>
            <person name="Dalin E."/>
            <person name="Tice H."/>
            <person name="Bruce D."/>
            <person name="Goodwin L."/>
            <person name="Pitluck S."/>
            <person name="Sims D."/>
            <person name="Brettin T."/>
            <person name="Detter J.C."/>
            <person name="Han C."/>
            <person name="Chang Y.J."/>
            <person name="Larimer F."/>
            <person name="Land M."/>
            <person name="Hauser L."/>
            <person name="Kyrpides N.C."/>
            <person name="Mikhailova N."/>
            <person name="Moser S."/>
            <person name="Jegier P."/>
            <person name="Close D."/>
            <person name="Debruyn J.M."/>
            <person name="Wang Y."/>
            <person name="Layton A.C."/>
            <person name="Allen M.S."/>
            <person name="Sayler G.S."/>
        </authorList>
    </citation>
    <scope>NUCLEOTIDE SEQUENCE [LARGE SCALE GENOMIC DNA]</scope>
    <source>
        <strain evidence="10 12">MZ1T</strain>
    </source>
</reference>
<evidence type="ECO:0000256" key="8">
    <source>
        <dbReference type="ARBA" id="ARBA00022970"/>
    </source>
</evidence>
<keyword evidence="7" id="KW-1278">Translocase</keyword>
<accession>C4KDP2</accession>
<dbReference type="STRING" id="85643.Tmz1t_3615"/>